<reference evidence="2 3" key="1">
    <citation type="journal article" date="2023" name="G3 (Bethesda)">
        <title>A chromosome-length genome assembly and annotation of blackberry (Rubus argutus, cv. 'Hillquist').</title>
        <authorList>
            <person name="Bruna T."/>
            <person name="Aryal R."/>
            <person name="Dudchenko O."/>
            <person name="Sargent D.J."/>
            <person name="Mead D."/>
            <person name="Buti M."/>
            <person name="Cavallini A."/>
            <person name="Hytonen T."/>
            <person name="Andres J."/>
            <person name="Pham M."/>
            <person name="Weisz D."/>
            <person name="Mascagni F."/>
            <person name="Usai G."/>
            <person name="Natali L."/>
            <person name="Bassil N."/>
            <person name="Fernandez G.E."/>
            <person name="Lomsadze A."/>
            <person name="Armour M."/>
            <person name="Olukolu B."/>
            <person name="Poorten T."/>
            <person name="Britton C."/>
            <person name="Davik J."/>
            <person name="Ashrafi H."/>
            <person name="Aiden E.L."/>
            <person name="Borodovsky M."/>
            <person name="Worthington M."/>
        </authorList>
    </citation>
    <scope>NUCLEOTIDE SEQUENCE [LARGE SCALE GENOMIC DNA]</scope>
    <source>
        <strain evidence="2">PI 553951</strain>
    </source>
</reference>
<proteinExistence type="predicted"/>
<dbReference type="AlphaFoldDB" id="A0AAW1X7K1"/>
<organism evidence="2 3">
    <name type="scientific">Rubus argutus</name>
    <name type="common">Southern blackberry</name>
    <dbReference type="NCBI Taxonomy" id="59490"/>
    <lineage>
        <taxon>Eukaryota</taxon>
        <taxon>Viridiplantae</taxon>
        <taxon>Streptophyta</taxon>
        <taxon>Embryophyta</taxon>
        <taxon>Tracheophyta</taxon>
        <taxon>Spermatophyta</taxon>
        <taxon>Magnoliopsida</taxon>
        <taxon>eudicotyledons</taxon>
        <taxon>Gunneridae</taxon>
        <taxon>Pentapetalae</taxon>
        <taxon>rosids</taxon>
        <taxon>fabids</taxon>
        <taxon>Rosales</taxon>
        <taxon>Rosaceae</taxon>
        <taxon>Rosoideae</taxon>
        <taxon>Rosoideae incertae sedis</taxon>
        <taxon>Rubus</taxon>
    </lineage>
</organism>
<dbReference type="EMBL" id="JBEDUW010000004">
    <property type="protein sequence ID" value="KAK9932410.1"/>
    <property type="molecule type" value="Genomic_DNA"/>
</dbReference>
<evidence type="ECO:0000313" key="2">
    <source>
        <dbReference type="EMBL" id="KAK9932410.1"/>
    </source>
</evidence>
<gene>
    <name evidence="2" type="ORF">M0R45_019649</name>
</gene>
<dbReference type="Proteomes" id="UP001457282">
    <property type="component" value="Unassembled WGS sequence"/>
</dbReference>
<evidence type="ECO:0000256" key="1">
    <source>
        <dbReference type="SAM" id="MobiDB-lite"/>
    </source>
</evidence>
<protein>
    <submittedName>
        <fullName evidence="2">Uncharacterized protein</fullName>
    </submittedName>
</protein>
<evidence type="ECO:0000313" key="3">
    <source>
        <dbReference type="Proteomes" id="UP001457282"/>
    </source>
</evidence>
<sequence>MQAAAPPCPIHSVPNWQHHHSGHPCGSVSAAGFKAHEPRSATVLPSWRRCDAVCPATSSVVLDPMCRTCLVVTFTARAASLSPASSLIPQHGPVPSAITTVTQA</sequence>
<name>A0AAW1X7K1_RUBAR</name>
<keyword evidence="3" id="KW-1185">Reference proteome</keyword>
<feature type="region of interest" description="Disordered" evidence="1">
    <location>
        <begin position="1"/>
        <end position="29"/>
    </location>
</feature>
<accession>A0AAW1X7K1</accession>
<comment type="caution">
    <text evidence="2">The sequence shown here is derived from an EMBL/GenBank/DDBJ whole genome shotgun (WGS) entry which is preliminary data.</text>
</comment>